<accession>A0A0S4MP14</accession>
<dbReference type="InterPro" id="IPR045760">
    <property type="entry name" value="DAP_DH_C"/>
</dbReference>
<dbReference type="Gene3D" id="3.40.50.720">
    <property type="entry name" value="NAD(P)-binding Rossmann-like Domain"/>
    <property type="match status" value="1"/>
</dbReference>
<dbReference type="Proteomes" id="UP000182200">
    <property type="component" value="Unassembled WGS sequence"/>
</dbReference>
<evidence type="ECO:0000313" key="4">
    <source>
        <dbReference type="Proteomes" id="UP000182011"/>
    </source>
</evidence>
<accession>A0A0P1M3A6</accession>
<protein>
    <submittedName>
        <fullName evidence="3">4-hydroxy-tetrahydrodipicolinate reductase</fullName>
    </submittedName>
</protein>
<evidence type="ECO:0000259" key="1">
    <source>
        <dbReference type="Pfam" id="PF19328"/>
    </source>
</evidence>
<dbReference type="EMBL" id="CZVI01000025">
    <property type="protein sequence ID" value="CUS91733.1"/>
    <property type="molecule type" value="Genomic_DNA"/>
</dbReference>
<accession>A0A0P1M8L0</accession>
<dbReference type="EMBL" id="FAOP01000001">
    <property type="protein sequence ID" value="CUU00798.1"/>
    <property type="molecule type" value="Genomic_DNA"/>
</dbReference>
<accession>A0A0P1LSR8</accession>
<dbReference type="SUPFAM" id="SSF51735">
    <property type="entry name" value="NAD(P)-binding Rossmann-fold domains"/>
    <property type="match status" value="1"/>
</dbReference>
<reference evidence="2 5" key="2">
    <citation type="submission" date="2015-11" db="EMBL/GenBank/DDBJ databases">
        <authorList>
            <person name="Varghese N."/>
        </authorList>
    </citation>
    <scope>NUCLEOTIDE SEQUENCE [LARGE SCALE GENOMIC DNA]</scope>
    <source>
        <strain evidence="2 5">JGI-8</strain>
    </source>
</reference>
<accession>A0A0N7MP42</accession>
<accession>A0A0P1P3J7</accession>
<accession>A0A0P1P561</accession>
<accession>A0A0P1NWF3</accession>
<accession>A0A0N7MS88</accession>
<proteinExistence type="predicted"/>
<dbReference type="OrthoDB" id="9767616at2"/>
<evidence type="ECO:0000313" key="2">
    <source>
        <dbReference type="EMBL" id="CUS91733.1"/>
    </source>
</evidence>
<dbReference type="Pfam" id="PF19328">
    <property type="entry name" value="DAP_DH_C"/>
    <property type="match status" value="1"/>
</dbReference>
<dbReference type="AlphaFoldDB" id="A0A0N7MP42"/>
<keyword evidence="5" id="KW-1185">Reference proteome</keyword>
<accession>A0A0P1LUV4</accession>
<dbReference type="STRING" id="1633631.GCA_001442925_00090"/>
<dbReference type="InterPro" id="IPR036291">
    <property type="entry name" value="NAD(P)-bd_dom_sf"/>
</dbReference>
<organism evidence="3 4">
    <name type="scientific">Candidatus Kryptonium thompsonii</name>
    <dbReference type="NCBI Taxonomy" id="1633631"/>
    <lineage>
        <taxon>Bacteria</taxon>
        <taxon>Pseudomonadati</taxon>
        <taxon>Candidatus Kryptoniota</taxon>
        <taxon>Candidatus Kryptonium</taxon>
    </lineage>
</organism>
<evidence type="ECO:0000313" key="3">
    <source>
        <dbReference type="EMBL" id="CUU00798.1"/>
    </source>
</evidence>
<dbReference type="RefSeq" id="WP_047134682.1">
    <property type="nucleotide sequence ID" value="NZ_CZVI01000025.1"/>
</dbReference>
<gene>
    <name evidence="3" type="ORF">JGI4_00090</name>
    <name evidence="2" type="ORF">JGI8_01583</name>
</gene>
<evidence type="ECO:0000313" key="5">
    <source>
        <dbReference type="Proteomes" id="UP000182200"/>
    </source>
</evidence>
<accession>A0A0P1LRR9</accession>
<dbReference type="Proteomes" id="UP000182011">
    <property type="component" value="Unassembled WGS sequence"/>
</dbReference>
<accession>A0A0P1LFD5</accession>
<dbReference type="CDD" id="cd24146">
    <property type="entry name" value="nat-AmDH_N_like"/>
    <property type="match status" value="1"/>
</dbReference>
<name>A0A0N7MP42_9BACT</name>
<sequence length="338" mass="37331">MTKKINAVQFGLGPIGQLCAKTILQKHSGRINLVGAVDIDPSKVGKDIGELVGVGSTGIIVENNIKSIVKKHKVNLVFHTTTSFMEDVKEQIIDLIKLKLNVVSSTEELFFPWFRNRQIAEEIDLLAKKFKVRVLGTGVNPGFVMDVLPSVLTQVCTEVKKIRVERVVNASKRRLPLQLKIGAGLKVGDFKAKKATGKFGHIGLVESLQFLAYILNIQLDEIKEELNPIVTKRNLKTEYLTIQKGRVAGIHHTAIGFKNGQDVITLDLKMYVGDHKDYDAVYIDGEPPIKMKVLNGIFGDVATVGSLINSAYLIFNAKPGLITMADIGLPHGFLRQRQ</sequence>
<feature type="domain" description="2,4-diaminopentanoate dehydrogenase C-terminal" evidence="1">
    <location>
        <begin position="143"/>
        <end position="334"/>
    </location>
</feature>
<reference evidence="3 4" key="1">
    <citation type="submission" date="2015-11" db="EMBL/GenBank/DDBJ databases">
        <authorList>
            <person name="Zhang Y."/>
            <person name="Guo Z."/>
        </authorList>
    </citation>
    <scope>NUCLEOTIDE SEQUENCE [LARGE SCALE GENOMIC DNA]</scope>
    <source>
        <strain evidence="3">JGI-4</strain>
    </source>
</reference>